<feature type="compositionally biased region" description="Polar residues" evidence="1">
    <location>
        <begin position="284"/>
        <end position="294"/>
    </location>
</feature>
<feature type="region of interest" description="Disordered" evidence="1">
    <location>
        <begin position="1"/>
        <end position="20"/>
    </location>
</feature>
<organism evidence="2 3">
    <name type="scientific">Ideonella dechloratans</name>
    <dbReference type="NCBI Taxonomy" id="36863"/>
    <lineage>
        <taxon>Bacteria</taxon>
        <taxon>Pseudomonadati</taxon>
        <taxon>Pseudomonadota</taxon>
        <taxon>Betaproteobacteria</taxon>
        <taxon>Burkholderiales</taxon>
        <taxon>Sphaerotilaceae</taxon>
        <taxon>Ideonella</taxon>
    </lineage>
</organism>
<reference evidence="2 3" key="1">
    <citation type="submission" date="2019-09" db="EMBL/GenBank/DDBJ databases">
        <title>Draft genome sequences of 48 bacterial type strains from the CCUG.</title>
        <authorList>
            <person name="Tunovic T."/>
            <person name="Pineiro-Iglesias B."/>
            <person name="Unosson C."/>
            <person name="Inganas E."/>
            <person name="Ohlen M."/>
            <person name="Cardew S."/>
            <person name="Jensie-Markopoulos S."/>
            <person name="Salva-Serra F."/>
            <person name="Jaen-Luchoro D."/>
            <person name="Karlsson R."/>
            <person name="Svensson-Stadler L."/>
            <person name="Chun J."/>
            <person name="Moore E."/>
        </authorList>
    </citation>
    <scope>NUCLEOTIDE SEQUENCE [LARGE SCALE GENOMIC DNA]</scope>
    <source>
        <strain evidence="2 3">CCUG 30977</strain>
    </source>
</reference>
<proteinExistence type="predicted"/>
<protein>
    <submittedName>
        <fullName evidence="2">Uncharacterized protein</fullName>
    </submittedName>
</protein>
<accession>A0A643F8D6</accession>
<dbReference type="Proteomes" id="UP000430120">
    <property type="component" value="Unassembled WGS sequence"/>
</dbReference>
<name>A0A643F8D6_IDEDE</name>
<keyword evidence="3" id="KW-1185">Reference proteome</keyword>
<dbReference type="AlphaFoldDB" id="A0A643F8D6"/>
<dbReference type="RefSeq" id="WP_151125176.1">
    <property type="nucleotide sequence ID" value="NZ_CP088081.1"/>
</dbReference>
<feature type="region of interest" description="Disordered" evidence="1">
    <location>
        <begin position="283"/>
        <end position="314"/>
    </location>
</feature>
<sequence>MATKKHSTPSSSKKGAGKTNKTKNTLVKVVVLEDVGTWVRPASGEKFYISNAAEMPQIDFEIKTDAAGPVQWSWKIVWDAKVSGLKEKPRGKLIESFSEAGSAQTEGTTWRANLNNRTLGGLLTVEAKVEKLTFKRSVYILGKNPTKSEVSAFLLTIPDTVGFDKLLDQETGTKHFIDLDGEPIVAFDKGFGITQMTNPAPSFEQAWSWKENIKAGSHLYAQKQKAAKSMFASHPTPAATEEMISNETYSRWNGGSYYHWNATSEAWERKSNILCDPATGNIGWDTNNEGNQNKSAEDLHQRDQPTYSKGKSGQDKDHTWIYSGVCYADHVNGN</sequence>
<comment type="caution">
    <text evidence="2">The sequence shown here is derived from an EMBL/GenBank/DDBJ whole genome shotgun (WGS) entry which is preliminary data.</text>
</comment>
<evidence type="ECO:0000313" key="2">
    <source>
        <dbReference type="EMBL" id="KAB0577496.1"/>
    </source>
</evidence>
<feature type="compositionally biased region" description="Low complexity" evidence="1">
    <location>
        <begin position="8"/>
        <end position="20"/>
    </location>
</feature>
<gene>
    <name evidence="2" type="ORF">F7Q92_16370</name>
</gene>
<evidence type="ECO:0000256" key="1">
    <source>
        <dbReference type="SAM" id="MobiDB-lite"/>
    </source>
</evidence>
<dbReference type="OrthoDB" id="1550837at2"/>
<dbReference type="EMBL" id="VZPB01000046">
    <property type="protein sequence ID" value="KAB0577496.1"/>
    <property type="molecule type" value="Genomic_DNA"/>
</dbReference>
<evidence type="ECO:0000313" key="3">
    <source>
        <dbReference type="Proteomes" id="UP000430120"/>
    </source>
</evidence>